<evidence type="ECO:0000313" key="2">
    <source>
        <dbReference type="EMBL" id="EGL84273.1"/>
    </source>
</evidence>
<feature type="transmembrane region" description="Helical" evidence="1">
    <location>
        <begin position="6"/>
        <end position="24"/>
    </location>
</feature>
<name>F5L309_CALTT</name>
<organism evidence="2 3">
    <name type="scientific">Caldalkalibacillus thermarum (strain TA2.A1)</name>
    <dbReference type="NCBI Taxonomy" id="986075"/>
    <lineage>
        <taxon>Bacteria</taxon>
        <taxon>Bacillati</taxon>
        <taxon>Bacillota</taxon>
        <taxon>Bacilli</taxon>
        <taxon>Bacillales</taxon>
        <taxon>Bacillaceae</taxon>
        <taxon>Caldalkalibacillus</taxon>
    </lineage>
</organism>
<evidence type="ECO:0000256" key="1">
    <source>
        <dbReference type="SAM" id="Phobius"/>
    </source>
</evidence>
<dbReference type="AlphaFoldDB" id="F5L309"/>
<gene>
    <name evidence="2" type="ORF">CathTA2_0171</name>
</gene>
<dbReference type="EMBL" id="AFCE01000012">
    <property type="protein sequence ID" value="EGL84273.1"/>
    <property type="molecule type" value="Genomic_DNA"/>
</dbReference>
<proteinExistence type="predicted"/>
<dbReference type="Proteomes" id="UP000010716">
    <property type="component" value="Unassembled WGS sequence"/>
</dbReference>
<keyword evidence="1" id="KW-0812">Transmembrane</keyword>
<reference evidence="2 3" key="1">
    <citation type="journal article" date="2011" name="J. Bacteriol.">
        <title>Draft genome sequence of the thermoalkaliphilic Caldalkalibacillus thermarum strain TA2.A1.</title>
        <authorList>
            <person name="Kalamorz F."/>
            <person name="Keis S."/>
            <person name="McMillan D.G."/>
            <person name="Olsson K."/>
            <person name="Stanton J.A."/>
            <person name="Stockwell P."/>
            <person name="Black M.A."/>
            <person name="Klingeman D.M."/>
            <person name="Land M.L."/>
            <person name="Han C.S."/>
            <person name="Martin S.L."/>
            <person name="Becher S.A."/>
            <person name="Peddie C.J."/>
            <person name="Morgan H.W."/>
            <person name="Matthies D."/>
            <person name="Preiss L."/>
            <person name="Meier T."/>
            <person name="Brown S.D."/>
            <person name="Cook G.M."/>
        </authorList>
    </citation>
    <scope>NUCLEOTIDE SEQUENCE [LARGE SCALE GENOMIC DNA]</scope>
    <source>
        <strain evidence="2 3">TA2.A1</strain>
    </source>
</reference>
<keyword evidence="1" id="KW-1133">Transmembrane helix</keyword>
<comment type="caution">
    <text evidence="2">The sequence shown here is derived from an EMBL/GenBank/DDBJ whole genome shotgun (WGS) entry which is preliminary data.</text>
</comment>
<accession>F5L309</accession>
<evidence type="ECO:0000313" key="3">
    <source>
        <dbReference type="Proteomes" id="UP000010716"/>
    </source>
</evidence>
<keyword evidence="1" id="KW-0472">Membrane</keyword>
<protein>
    <submittedName>
        <fullName evidence="2">Transcriptional regulator</fullName>
    </submittedName>
</protein>
<sequence length="49" mass="6036">MNVDLITYNIIMFGHMWALKRWFFKKIMTIDEYIQQQTENILAVLDKRD</sequence>